<evidence type="ECO:0000259" key="2">
    <source>
        <dbReference type="Pfam" id="PF16401"/>
    </source>
</evidence>
<evidence type="ECO:0000313" key="4">
    <source>
        <dbReference type="Proteomes" id="UP000032544"/>
    </source>
</evidence>
<feature type="transmembrane region" description="Helical" evidence="1">
    <location>
        <begin position="113"/>
        <end position="130"/>
    </location>
</feature>
<dbReference type="Pfam" id="PF16401">
    <property type="entry name" value="DUF5009"/>
    <property type="match status" value="1"/>
</dbReference>
<feature type="transmembrane region" description="Helical" evidence="1">
    <location>
        <begin position="171"/>
        <end position="192"/>
    </location>
</feature>
<name>A0A0D8JBM4_9BACT</name>
<sequence length="392" mass="43818">MKQRILSIDIMRGLTLFLMLFVNDLYMPGVPAWLGHTTADFDGMGLADWVFPGFLFMVGMAVPFAVQSRIKKGHTNLIIFYHILVRTLSLLVIGVLMVNVSRLNPELTGLPKNLWAILVYVSIFLVWNNYKNLKLWLVYLLKGTGIAGLFILTAIFKSGSAEAVTWLHTSWWGILGLIGWGYLAASLVYLLVKDNLSKIAGFWALFFVLNILTQMNLLNFLNPIKPVFGVLLSGNTPSIVLAGLFFSVLIRRIGFTDYQKLIRTSLIIGVVLLVAGFILRQWFIISKIQGTPSWAMICNGISVLVFVVLYIVIDLFKLPKWTVVFKPAGQNSLTTYLAPDILYYSMWLSGIPILIYKQSEYAGIVILGSVLWALAMIGFAALLASIGIRLRL</sequence>
<feature type="transmembrane region" description="Helical" evidence="1">
    <location>
        <begin position="78"/>
        <end position="101"/>
    </location>
</feature>
<feature type="transmembrane region" description="Helical" evidence="1">
    <location>
        <begin position="227"/>
        <end position="249"/>
    </location>
</feature>
<dbReference type="Proteomes" id="UP000032544">
    <property type="component" value="Unassembled WGS sequence"/>
</dbReference>
<dbReference type="OrthoDB" id="9788724at2"/>
<comment type="caution">
    <text evidence="3">The sequence shown here is derived from an EMBL/GenBank/DDBJ whole genome shotgun (WGS) entry which is preliminary data.</text>
</comment>
<dbReference type="InterPro" id="IPR032176">
    <property type="entry name" value="DUF5009"/>
</dbReference>
<feature type="transmembrane region" description="Helical" evidence="1">
    <location>
        <begin position="46"/>
        <end position="66"/>
    </location>
</feature>
<dbReference type="RefSeq" id="WP_045030064.1">
    <property type="nucleotide sequence ID" value="NZ_JRHC01000002.1"/>
</dbReference>
<dbReference type="AlphaFoldDB" id="A0A0D8JBM4"/>
<dbReference type="STRING" id="1544798.LH29_12765"/>
<feature type="transmembrane region" description="Helical" evidence="1">
    <location>
        <begin position="199"/>
        <end position="221"/>
    </location>
</feature>
<accession>A0A0D8JBM4</accession>
<keyword evidence="1" id="KW-0812">Transmembrane</keyword>
<dbReference type="PATRIC" id="fig|1544798.3.peg.2712"/>
<gene>
    <name evidence="3" type="ORF">LH29_12765</name>
</gene>
<feature type="transmembrane region" description="Helical" evidence="1">
    <location>
        <begin position="333"/>
        <end position="355"/>
    </location>
</feature>
<keyword evidence="4" id="KW-1185">Reference proteome</keyword>
<dbReference type="PANTHER" id="PTHR31061">
    <property type="entry name" value="LD22376P"/>
    <property type="match status" value="1"/>
</dbReference>
<evidence type="ECO:0000313" key="3">
    <source>
        <dbReference type="EMBL" id="KJF43926.1"/>
    </source>
</evidence>
<proteinExistence type="predicted"/>
<feature type="transmembrane region" description="Helical" evidence="1">
    <location>
        <begin position="361"/>
        <end position="388"/>
    </location>
</feature>
<keyword evidence="1" id="KW-0472">Membrane</keyword>
<protein>
    <recommendedName>
        <fullName evidence="2">DUF5009 domain-containing protein</fullName>
    </recommendedName>
</protein>
<dbReference type="EMBL" id="JRHC01000002">
    <property type="protein sequence ID" value="KJF43926.1"/>
    <property type="molecule type" value="Genomic_DNA"/>
</dbReference>
<reference evidence="3 4" key="1">
    <citation type="submission" date="2014-09" db="EMBL/GenBank/DDBJ databases">
        <title>Draft Genome Sequence of Draconibacterium sp. JN14CK-3.</title>
        <authorList>
            <person name="Dong C."/>
            <person name="Lai Q."/>
            <person name="Shao Z."/>
        </authorList>
    </citation>
    <scope>NUCLEOTIDE SEQUENCE [LARGE SCALE GENOMIC DNA]</scope>
    <source>
        <strain evidence="3 4">JN14CK-3</strain>
    </source>
</reference>
<feature type="transmembrane region" description="Helical" evidence="1">
    <location>
        <begin position="261"/>
        <end position="282"/>
    </location>
</feature>
<dbReference type="PANTHER" id="PTHR31061:SF24">
    <property type="entry name" value="LD22376P"/>
    <property type="match status" value="1"/>
</dbReference>
<organism evidence="3 4">
    <name type="scientific">Draconibacterium sediminis</name>
    <dbReference type="NCBI Taxonomy" id="1544798"/>
    <lineage>
        <taxon>Bacteria</taxon>
        <taxon>Pseudomonadati</taxon>
        <taxon>Bacteroidota</taxon>
        <taxon>Bacteroidia</taxon>
        <taxon>Marinilabiliales</taxon>
        <taxon>Prolixibacteraceae</taxon>
        <taxon>Draconibacterium</taxon>
    </lineage>
</organism>
<feature type="domain" description="DUF5009" evidence="2">
    <location>
        <begin position="7"/>
        <end position="196"/>
    </location>
</feature>
<keyword evidence="1" id="KW-1133">Transmembrane helix</keyword>
<feature type="transmembrane region" description="Helical" evidence="1">
    <location>
        <begin position="12"/>
        <end position="34"/>
    </location>
</feature>
<evidence type="ECO:0000256" key="1">
    <source>
        <dbReference type="SAM" id="Phobius"/>
    </source>
</evidence>
<feature type="transmembrane region" description="Helical" evidence="1">
    <location>
        <begin position="294"/>
        <end position="313"/>
    </location>
</feature>
<feature type="transmembrane region" description="Helical" evidence="1">
    <location>
        <begin position="137"/>
        <end position="156"/>
    </location>
</feature>